<evidence type="ECO:0000313" key="2">
    <source>
        <dbReference type="EMBL" id="EDP46991.1"/>
    </source>
</evidence>
<dbReference type="RefSeq" id="WP_006035955.1">
    <property type="nucleotide sequence ID" value="NZ_AAQJ02000001.1"/>
</dbReference>
<name>A8PNT0_9COXI</name>
<organism evidence="2 3">
    <name type="scientific">Rickettsiella grylli</name>
    <dbReference type="NCBI Taxonomy" id="59196"/>
    <lineage>
        <taxon>Bacteria</taxon>
        <taxon>Pseudomonadati</taxon>
        <taxon>Pseudomonadota</taxon>
        <taxon>Gammaproteobacteria</taxon>
        <taxon>Legionellales</taxon>
        <taxon>Coxiellaceae</taxon>
        <taxon>Rickettsiella</taxon>
    </lineage>
</organism>
<reference evidence="2" key="1">
    <citation type="submission" date="2006-04" db="EMBL/GenBank/DDBJ databases">
        <authorList>
            <person name="Seshadri R."/>
            <person name="Federici B.A."/>
        </authorList>
    </citation>
    <scope>NUCLEOTIDE SEQUENCE [LARGE SCALE GENOMIC DNA]</scope>
</reference>
<proteinExistence type="predicted"/>
<sequence>MSLFDLHLKNFEIITTKLCHSLQNDLPQFDEAEFFKMFGGKLEDNLSMEGKALYKSELTQNVLSTILKESHEKLQQVYKTILSAAETEIQTNFDPTETENSAQNKLKSKLERIKQDVYPTLIDTLRIQNQVFNNPADEKELSAAFSDYWNIISKKYNNNVRKINLIWSKLAALKLHIRNEEKKLRSKNSATSFAVNEIDLDKLSIGVAPEPTHGWKIDIPNLKERLLYKLANQKADETFHIIVTVPDRNGITRQIGEIGFQCRSPAVALLALLTFYLLAIICNNDIERMVTAFEAIIKQDGIAIDPNKINYTLKQCDNHGKSTVIKEKLSLNLLQTTRLHKANQALKENFKKEYNAIKKMDSSKEDYQSDAGYDSEEEQTSENSSMELRL</sequence>
<accession>A8PNT0</accession>
<dbReference type="STRING" id="59196.RICGR_1105"/>
<gene>
    <name evidence="2" type="ORF">RICGR_1105</name>
</gene>
<protein>
    <submittedName>
        <fullName evidence="2">Uncharacterized protein</fullName>
    </submittedName>
</protein>
<feature type="region of interest" description="Disordered" evidence="1">
    <location>
        <begin position="361"/>
        <end position="390"/>
    </location>
</feature>
<comment type="caution">
    <text evidence="2">The sequence shown here is derived from an EMBL/GenBank/DDBJ whole genome shotgun (WGS) entry which is preliminary data.</text>
</comment>
<dbReference type="EMBL" id="AAQJ02000001">
    <property type="protein sequence ID" value="EDP46991.1"/>
    <property type="molecule type" value="Genomic_DNA"/>
</dbReference>
<keyword evidence="3" id="KW-1185">Reference proteome</keyword>
<evidence type="ECO:0000256" key="1">
    <source>
        <dbReference type="SAM" id="MobiDB-lite"/>
    </source>
</evidence>
<dbReference type="Proteomes" id="UP000054075">
    <property type="component" value="Unassembled WGS sequence"/>
</dbReference>
<dbReference type="AlphaFoldDB" id="A8PNT0"/>
<feature type="compositionally biased region" description="Polar residues" evidence="1">
    <location>
        <begin position="381"/>
        <end position="390"/>
    </location>
</feature>
<evidence type="ECO:0000313" key="3">
    <source>
        <dbReference type="Proteomes" id="UP000054075"/>
    </source>
</evidence>
<reference evidence="2" key="2">
    <citation type="submission" date="2007-10" db="EMBL/GenBank/DDBJ databases">
        <authorList>
            <person name="Myers G.S."/>
        </authorList>
    </citation>
    <scope>NUCLEOTIDE SEQUENCE [LARGE SCALE GENOMIC DNA]</scope>
</reference>